<dbReference type="Proteomes" id="UP000004095">
    <property type="component" value="Unassembled WGS sequence"/>
</dbReference>
<protein>
    <submittedName>
        <fullName evidence="1">Uncharacterized protein</fullName>
    </submittedName>
</protein>
<gene>
    <name evidence="1" type="ORF">M23134_00993</name>
</gene>
<proteinExistence type="predicted"/>
<dbReference type="EMBL" id="AAWS01000077">
    <property type="protein sequence ID" value="EAY24219.1"/>
    <property type="molecule type" value="Genomic_DNA"/>
</dbReference>
<reference evidence="1 2" key="1">
    <citation type="submission" date="2007-01" db="EMBL/GenBank/DDBJ databases">
        <authorList>
            <person name="Haygood M."/>
            <person name="Podell S."/>
            <person name="Anderson C."/>
            <person name="Hopkinson B."/>
            <person name="Roe K."/>
            <person name="Barbeau K."/>
            <person name="Gaasterland T."/>
            <person name="Ferriera S."/>
            <person name="Johnson J."/>
            <person name="Kravitz S."/>
            <person name="Beeson K."/>
            <person name="Sutton G."/>
            <person name="Rogers Y.-H."/>
            <person name="Friedman R."/>
            <person name="Frazier M."/>
            <person name="Venter J.C."/>
        </authorList>
    </citation>
    <scope>NUCLEOTIDE SEQUENCE [LARGE SCALE GENOMIC DNA]</scope>
    <source>
        <strain evidence="1 2">ATCC 23134</strain>
    </source>
</reference>
<organism evidence="1 2">
    <name type="scientific">Microscilla marina ATCC 23134</name>
    <dbReference type="NCBI Taxonomy" id="313606"/>
    <lineage>
        <taxon>Bacteria</taxon>
        <taxon>Pseudomonadati</taxon>
        <taxon>Bacteroidota</taxon>
        <taxon>Cytophagia</taxon>
        <taxon>Cytophagales</taxon>
        <taxon>Microscillaceae</taxon>
        <taxon>Microscilla</taxon>
    </lineage>
</organism>
<evidence type="ECO:0000313" key="2">
    <source>
        <dbReference type="Proteomes" id="UP000004095"/>
    </source>
</evidence>
<evidence type="ECO:0000313" key="1">
    <source>
        <dbReference type="EMBL" id="EAY24219.1"/>
    </source>
</evidence>
<sequence length="51" mass="5854">MRLGNGTFLLPKAFPFLLLIIKKNKLLNIEKNEHKNLCNAIAMPCGEHHLR</sequence>
<dbReference type="AlphaFoldDB" id="A1ZZH3"/>
<comment type="caution">
    <text evidence="1">The sequence shown here is derived from an EMBL/GenBank/DDBJ whole genome shotgun (WGS) entry which is preliminary data.</text>
</comment>
<keyword evidence="2" id="KW-1185">Reference proteome</keyword>
<name>A1ZZH3_MICM2</name>
<accession>A1ZZH3</accession>